<dbReference type="InterPro" id="IPR008978">
    <property type="entry name" value="HSP20-like_chaperone"/>
</dbReference>
<name>A0AAU9UZ36_EUPED</name>
<reference evidence="2" key="1">
    <citation type="submission" date="2022-03" db="EMBL/GenBank/DDBJ databases">
        <authorList>
            <person name="Tunstrom K."/>
        </authorList>
    </citation>
    <scope>NUCLEOTIDE SEQUENCE</scope>
</reference>
<evidence type="ECO:0000313" key="2">
    <source>
        <dbReference type="EMBL" id="CAH2102095.1"/>
    </source>
</evidence>
<dbReference type="SUPFAM" id="SSF49764">
    <property type="entry name" value="HSP20-like chaperones"/>
    <property type="match status" value="1"/>
</dbReference>
<keyword evidence="1" id="KW-0732">Signal</keyword>
<sequence>MYRLLLLFAIFIYSNGHFCEKKTPSWKLKQRPHWKFHDDNKSSNLPRNYFSEISQKYMDFEESLLNYCKSNGNIGVTEVYGSDKYILKYDIPEYEHSNITVNIFNRLLSINAEKKDKDGKNQVFQNVRLLPDILDFEAANWNFESKLLKIFIPYKIELGINLLKDCGTLNRNIINVPIMGDDYSKNIIFRSAV</sequence>
<feature type="chain" id="PRO_5043773582" evidence="1">
    <location>
        <begin position="17"/>
        <end position="193"/>
    </location>
</feature>
<accession>A0AAU9UZ36</accession>
<comment type="caution">
    <text evidence="2">The sequence shown here is derived from an EMBL/GenBank/DDBJ whole genome shotgun (WGS) entry which is preliminary data.</text>
</comment>
<feature type="signal peptide" evidence="1">
    <location>
        <begin position="1"/>
        <end position="16"/>
    </location>
</feature>
<dbReference type="Gene3D" id="2.60.40.790">
    <property type="match status" value="1"/>
</dbReference>
<protein>
    <submittedName>
        <fullName evidence="2">Uncharacterized protein</fullName>
    </submittedName>
</protein>
<dbReference type="EMBL" id="CAKOGL010000025">
    <property type="protein sequence ID" value="CAH2102095.1"/>
    <property type="molecule type" value="Genomic_DNA"/>
</dbReference>
<dbReference type="AlphaFoldDB" id="A0AAU9UZ36"/>
<proteinExistence type="predicted"/>
<evidence type="ECO:0000313" key="3">
    <source>
        <dbReference type="Proteomes" id="UP001153954"/>
    </source>
</evidence>
<evidence type="ECO:0000256" key="1">
    <source>
        <dbReference type="SAM" id="SignalP"/>
    </source>
</evidence>
<gene>
    <name evidence="2" type="ORF">EEDITHA_LOCUS16777</name>
</gene>
<keyword evidence="3" id="KW-1185">Reference proteome</keyword>
<organism evidence="2 3">
    <name type="scientific">Euphydryas editha</name>
    <name type="common">Edith's checkerspot</name>
    <dbReference type="NCBI Taxonomy" id="104508"/>
    <lineage>
        <taxon>Eukaryota</taxon>
        <taxon>Metazoa</taxon>
        <taxon>Ecdysozoa</taxon>
        <taxon>Arthropoda</taxon>
        <taxon>Hexapoda</taxon>
        <taxon>Insecta</taxon>
        <taxon>Pterygota</taxon>
        <taxon>Neoptera</taxon>
        <taxon>Endopterygota</taxon>
        <taxon>Lepidoptera</taxon>
        <taxon>Glossata</taxon>
        <taxon>Ditrysia</taxon>
        <taxon>Papilionoidea</taxon>
        <taxon>Nymphalidae</taxon>
        <taxon>Nymphalinae</taxon>
        <taxon>Euphydryas</taxon>
    </lineage>
</organism>
<dbReference type="Proteomes" id="UP001153954">
    <property type="component" value="Unassembled WGS sequence"/>
</dbReference>
<dbReference type="CDD" id="cd00298">
    <property type="entry name" value="ACD_sHsps_p23-like"/>
    <property type="match status" value="1"/>
</dbReference>